<proteinExistence type="predicted"/>
<name>A0A075WU57_9BACT</name>
<dbReference type="EMBL" id="CP008796">
    <property type="protein sequence ID" value="AIH04500.1"/>
    <property type="molecule type" value="Genomic_DNA"/>
</dbReference>
<evidence type="ECO:0000313" key="1">
    <source>
        <dbReference type="EMBL" id="AIH04500.1"/>
    </source>
</evidence>
<dbReference type="STRING" id="289377.HL41_07265"/>
<dbReference type="PaxDb" id="289377-HL41_07265"/>
<sequence length="142" mass="16461">MKVKSRAFGPGFWIFLSFFLILILTPSLNAHQFKFFQELPYDPNLEITFKGKILSVYLPPRGLASLEVEREGKAYTVFLCPVHYYRFLNPDFSAGHQVEVTGAKTYFPKYGIIFMARHVKNLTTGKLYLFRSPVAPYKPVWE</sequence>
<protein>
    <submittedName>
        <fullName evidence="1">Uncharacterized protein</fullName>
    </submittedName>
</protein>
<dbReference type="AlphaFoldDB" id="A0A075WU57"/>
<keyword evidence="2" id="KW-1185">Reference proteome</keyword>
<reference evidence="1 2" key="1">
    <citation type="journal article" date="2015" name="Genome Announc.">
        <title>Genome Sequence of a Sulfate-Reducing Thermophilic Bacterium, Thermodesulfobacterium commune DSM 2178T (Phylum Thermodesulfobacteria).</title>
        <authorList>
            <person name="Bhatnagar S."/>
            <person name="Badger J.H."/>
            <person name="Madupu R."/>
            <person name="Khouri H.M."/>
            <person name="O'Connor E.M."/>
            <person name="Robb F.T."/>
            <person name="Ward N.L."/>
            <person name="Eisen J.A."/>
        </authorList>
    </citation>
    <scope>NUCLEOTIDE SEQUENCE [LARGE SCALE GENOMIC DNA]</scope>
    <source>
        <strain evidence="1 2">DSM 2178</strain>
    </source>
</reference>
<gene>
    <name evidence="1" type="ORF">HL41_07265</name>
</gene>
<accession>A0A075WU57</accession>
<dbReference type="eggNOG" id="ENOG5031BT6">
    <property type="taxonomic scope" value="Bacteria"/>
</dbReference>
<evidence type="ECO:0000313" key="2">
    <source>
        <dbReference type="Proteomes" id="UP000028481"/>
    </source>
</evidence>
<dbReference type="KEGG" id="tcm:HL41_07265"/>
<organism evidence="1 2">
    <name type="scientific">Thermodesulfobacterium commune DSM 2178</name>
    <dbReference type="NCBI Taxonomy" id="289377"/>
    <lineage>
        <taxon>Bacteria</taxon>
        <taxon>Pseudomonadati</taxon>
        <taxon>Thermodesulfobacteriota</taxon>
        <taxon>Thermodesulfobacteria</taxon>
        <taxon>Thermodesulfobacteriales</taxon>
        <taxon>Thermodesulfobacteriaceae</taxon>
        <taxon>Thermodesulfobacterium</taxon>
    </lineage>
</organism>
<dbReference type="HOGENOM" id="CLU_1947836_0_0_0"/>
<dbReference type="Proteomes" id="UP000028481">
    <property type="component" value="Chromosome"/>
</dbReference>